<gene>
    <name evidence="6" type="ORF">RNC47_17980</name>
</gene>
<evidence type="ECO:0000256" key="2">
    <source>
        <dbReference type="SAM" id="MobiDB-lite"/>
    </source>
</evidence>
<dbReference type="NCBIfam" id="TIGR03696">
    <property type="entry name" value="Rhs_assc_core"/>
    <property type="match status" value="1"/>
</dbReference>
<protein>
    <submittedName>
        <fullName evidence="6">DUF6531 domain-containing protein</fullName>
    </submittedName>
</protein>
<dbReference type="Pfam" id="PF13151">
    <property type="entry name" value="DUF3990"/>
    <property type="match status" value="1"/>
</dbReference>
<dbReference type="Proteomes" id="UP001183420">
    <property type="component" value="Unassembled WGS sequence"/>
</dbReference>
<dbReference type="PANTHER" id="PTHR32305">
    <property type="match status" value="1"/>
</dbReference>
<dbReference type="InterPro" id="IPR031325">
    <property type="entry name" value="RHS_repeat"/>
</dbReference>
<dbReference type="InterPro" id="IPR056823">
    <property type="entry name" value="TEN-like_YD-shell"/>
</dbReference>
<feature type="region of interest" description="Disordered" evidence="2">
    <location>
        <begin position="135"/>
        <end position="182"/>
    </location>
</feature>
<organism evidence="6 7">
    <name type="scientific">Streptomyces millisiae</name>
    <dbReference type="NCBI Taxonomy" id="3075542"/>
    <lineage>
        <taxon>Bacteria</taxon>
        <taxon>Bacillati</taxon>
        <taxon>Actinomycetota</taxon>
        <taxon>Actinomycetes</taxon>
        <taxon>Kitasatosporales</taxon>
        <taxon>Streptomycetaceae</taxon>
        <taxon>Streptomyces</taxon>
    </lineage>
</organism>
<keyword evidence="3" id="KW-0472">Membrane</keyword>
<dbReference type="Gene3D" id="3.90.175.10">
    <property type="entry name" value="Diphtheria Toxin, domain 1"/>
    <property type="match status" value="1"/>
</dbReference>
<dbReference type="Pfam" id="PF20148">
    <property type="entry name" value="DUF6531"/>
    <property type="match status" value="1"/>
</dbReference>
<dbReference type="Pfam" id="PF25023">
    <property type="entry name" value="TEN_YD-shell"/>
    <property type="match status" value="1"/>
</dbReference>
<dbReference type="Pfam" id="PF05593">
    <property type="entry name" value="RHS_repeat"/>
    <property type="match status" value="9"/>
</dbReference>
<dbReference type="Gene3D" id="2.180.10.10">
    <property type="entry name" value="RHS repeat-associated core"/>
    <property type="match status" value="2"/>
</dbReference>
<reference evidence="7" key="1">
    <citation type="submission" date="2023-07" db="EMBL/GenBank/DDBJ databases">
        <title>30 novel species of actinomycetes from the DSMZ collection.</title>
        <authorList>
            <person name="Nouioui I."/>
        </authorList>
    </citation>
    <scope>NUCLEOTIDE SEQUENCE [LARGE SCALE GENOMIC DNA]</scope>
    <source>
        <strain evidence="7">DSM 44918</strain>
    </source>
</reference>
<evidence type="ECO:0000313" key="7">
    <source>
        <dbReference type="Proteomes" id="UP001183420"/>
    </source>
</evidence>
<comment type="caution">
    <text evidence="6">The sequence shown here is derived from an EMBL/GenBank/DDBJ whole genome shotgun (WGS) entry which is preliminary data.</text>
</comment>
<feature type="compositionally biased region" description="Basic and acidic residues" evidence="2">
    <location>
        <begin position="135"/>
        <end position="163"/>
    </location>
</feature>
<dbReference type="EMBL" id="JAVREM010000022">
    <property type="protein sequence ID" value="MDT0320227.1"/>
    <property type="molecule type" value="Genomic_DNA"/>
</dbReference>
<sequence>MARPADWSPVDMDSDPTPGSPDEVRELADELQTFADDVGEALGRIRGMAEDRAVQDWAGLSAERFRSEFDGVPGNLQKLQTSYDMAAQALQTYWPKLETAQGMADRALDRAIAAQADLSAAQAALTDAQDWVSRAGDEAERLQEAGEREGVEPPSEAEVRAAARDATAAGEAASSAQGRVDDAEERLTAARALAQQAREMREEAARVCADDIDAASDAGIQNRSWWENLVRWVQDAWDTIVAICKVVVAVLGVIALIIGGPIAWVVLAAAVVVLADTLIKFANGEASLWDVAFAALDCIPGMRGLTTLGGLARGIRGLASTGLHGLTAGVRGLAQGFRGSGRIMSALFCRSDPVDMATGDMVMSATDVELPGVLPLVLSRHHRTSVTTGRLFGPSWTSTLDQRLVLADDGVRLHAEDGMTLHYPRPIPGEPVLPVEGPRWELSWSGESGAALTVHQREAGLTLTFRPVAGRPGPELPLTEIGDRHANRVRVEYGAHGDPTALVHDGGHRVGIATVAHRVRELRLLSDPDQPVLRRYEYDDAGRLAAIRDSSGAPQRISHDELGRITGWRDRNDGWYRYAYSPEGRCVGTEGAGGFLASRIDYDPENRRTLFTDSLGHTTVYQFDDCYQLVAETDPLGNTTRRTFDRYDRPLTVTDPLGNTTRHEYDAHGNTTTVVRPDGSRLAVERDASGLPLAVTEPDGRTWRWAYDERGNRTAETDPLGLVTRYRYDERGGPAAVTDPGGDTVTIECDPLGLPVAVRDPDGGVTRYRYDHFGRVTRVTDPEGGVDETEWTPEGQPARHRSPDGAEESWEWDGEGNCLRYTDPTGATVTTEYGPFGLLTARTNAHGLRSRHTWDTECRPLTVTDSTGATWRYAYDAAGNLVAEHDFDGHTLTYAYDAAGRLTGRTNAVGQHVAYHRDPVGRIVGKDTDGSHSVFEYDASGRLVRAASDHTEVRYERDPLGRVLAEIRDGRTLAYEYDPRGRVTRRHTPGGVTSTWSYPDDGRSTRLLSAGRVVEFVHDALGREVERRVGPGLSLASRWRPGGGLAELTVRHGAREPRRRSYAYRADGHPSGITDSLTGHTEIRLDGAGRVTSLSAPGWEESYAYDTAGNQTDAHWPAAAGAAASTGEREYEGTRVVRAGHRRYEYDAAGRLVVRRGTGLAKESDTWRYEWDAEDRLTAVTTPDGTRWEYRYDPLGRRVAKSRLAPDGSVAERTEFVWSGTLLVEQLDVDEESRATSSTTWEYRGHHPVLQIEGRAAGGDPEQAEYDRRFLAIVTDLVGAPAQLVDDAGEIVWEPRVTLWGAASPTPPGAPDTPLRFPGQYHDPETGLHQNFHRYYDPETARYLTPDPLGLGPGPNPRAYPHNPQVWADPLGLLGCQLALFHGTFGAAARNIRTAGINLTYSMRAMDFGRGGFYVTNDLAQARQWANRLAGRNGDVAEVLHFRVPQNELTSFNRRVFDGPSSELADFIRHHRNGGAMHDYDLVEGPMLMNVGPFLRRGADPVFGGHQIAIFSPEVASLFNRSLLP</sequence>
<evidence type="ECO:0000259" key="4">
    <source>
        <dbReference type="Pfam" id="PF20148"/>
    </source>
</evidence>
<keyword evidence="3" id="KW-0812">Transmembrane</keyword>
<feature type="compositionally biased region" description="Low complexity" evidence="2">
    <location>
        <begin position="164"/>
        <end position="176"/>
    </location>
</feature>
<evidence type="ECO:0000313" key="6">
    <source>
        <dbReference type="EMBL" id="MDT0320227.1"/>
    </source>
</evidence>
<feature type="transmembrane region" description="Helical" evidence="3">
    <location>
        <begin position="246"/>
        <end position="275"/>
    </location>
</feature>
<keyword evidence="3" id="KW-1133">Transmembrane helix</keyword>
<dbReference type="PANTHER" id="PTHR32305:SF15">
    <property type="entry name" value="PROTEIN RHSA-RELATED"/>
    <property type="match status" value="1"/>
</dbReference>
<keyword evidence="7" id="KW-1185">Reference proteome</keyword>
<dbReference type="NCBIfam" id="TIGR01643">
    <property type="entry name" value="YD_repeat_2x"/>
    <property type="match status" value="12"/>
</dbReference>
<keyword evidence="1" id="KW-0677">Repeat</keyword>
<feature type="region of interest" description="Disordered" evidence="2">
    <location>
        <begin position="779"/>
        <end position="812"/>
    </location>
</feature>
<feature type="domain" description="Teneurin-like YD-shell" evidence="5">
    <location>
        <begin position="1271"/>
        <end position="1347"/>
    </location>
</feature>
<dbReference type="InterPro" id="IPR045351">
    <property type="entry name" value="DUF6531"/>
</dbReference>
<evidence type="ECO:0000259" key="5">
    <source>
        <dbReference type="Pfam" id="PF25023"/>
    </source>
</evidence>
<feature type="region of interest" description="Disordered" evidence="2">
    <location>
        <begin position="1"/>
        <end position="23"/>
    </location>
</feature>
<proteinExistence type="predicted"/>
<dbReference type="SUPFAM" id="SSF158414">
    <property type="entry name" value="HP0062-like"/>
    <property type="match status" value="1"/>
</dbReference>
<accession>A0ABU2LRK3</accession>
<dbReference type="Gene3D" id="3.90.930.1">
    <property type="match status" value="1"/>
</dbReference>
<dbReference type="InterPro" id="IPR025051">
    <property type="entry name" value="DUF3990"/>
</dbReference>
<dbReference type="InterPro" id="IPR029013">
    <property type="entry name" value="HP0062-like_sf"/>
</dbReference>
<dbReference type="InterPro" id="IPR006530">
    <property type="entry name" value="YD"/>
</dbReference>
<evidence type="ECO:0000256" key="3">
    <source>
        <dbReference type="SAM" id="Phobius"/>
    </source>
</evidence>
<dbReference type="InterPro" id="IPR050708">
    <property type="entry name" value="T6SS_VgrG/RHS"/>
</dbReference>
<name>A0ABU2LRK3_9ACTN</name>
<dbReference type="Gene3D" id="1.20.120.330">
    <property type="entry name" value="Nucleotidyltransferases domain 2"/>
    <property type="match status" value="1"/>
</dbReference>
<evidence type="ECO:0000256" key="1">
    <source>
        <dbReference type="ARBA" id="ARBA00022737"/>
    </source>
</evidence>
<feature type="domain" description="DUF6531" evidence="4">
    <location>
        <begin position="352"/>
        <end position="423"/>
    </location>
</feature>
<dbReference type="RefSeq" id="WP_311599997.1">
    <property type="nucleotide sequence ID" value="NZ_JAVREM010000022.1"/>
</dbReference>
<dbReference type="InterPro" id="IPR022385">
    <property type="entry name" value="Rhs_assc_core"/>
</dbReference>